<dbReference type="InterPro" id="IPR011657">
    <property type="entry name" value="CNT_C_dom"/>
</dbReference>
<feature type="transmembrane region" description="Helical" evidence="7">
    <location>
        <begin position="380"/>
        <end position="401"/>
    </location>
</feature>
<dbReference type="STRING" id="302167.GCA_900166595_03014"/>
<feature type="transmembrane region" description="Helical" evidence="7">
    <location>
        <begin position="165"/>
        <end position="187"/>
    </location>
</feature>
<evidence type="ECO:0000313" key="12">
    <source>
        <dbReference type="EMBL" id="MEF2290501.1"/>
    </source>
</evidence>
<evidence type="ECO:0000256" key="6">
    <source>
        <dbReference type="ARBA" id="ARBA00023136"/>
    </source>
</evidence>
<dbReference type="PANTHER" id="PTHR10590">
    <property type="entry name" value="SODIUM/NUCLEOSIDE COTRANSPORTER"/>
    <property type="match status" value="1"/>
</dbReference>
<feature type="transmembrane region" description="Helical" evidence="7">
    <location>
        <begin position="87"/>
        <end position="110"/>
    </location>
</feature>
<evidence type="ECO:0000259" key="8">
    <source>
        <dbReference type="Pfam" id="PF01773"/>
    </source>
</evidence>
<evidence type="ECO:0000256" key="3">
    <source>
        <dbReference type="ARBA" id="ARBA00022475"/>
    </source>
</evidence>
<evidence type="ECO:0000256" key="5">
    <source>
        <dbReference type="ARBA" id="ARBA00022989"/>
    </source>
</evidence>
<feature type="domain" description="Concentrative nucleoside transporter N-terminal" evidence="8">
    <location>
        <begin position="8"/>
        <end position="81"/>
    </location>
</feature>
<dbReference type="PANTHER" id="PTHR10590:SF4">
    <property type="entry name" value="SOLUTE CARRIER FAMILY 28 MEMBER 3"/>
    <property type="match status" value="1"/>
</dbReference>
<dbReference type="GO" id="GO:0005886">
    <property type="term" value="C:plasma membrane"/>
    <property type="evidence" value="ECO:0007669"/>
    <property type="project" value="UniProtKB-SubCell"/>
</dbReference>
<dbReference type="InterPro" id="IPR008276">
    <property type="entry name" value="C_nuclsd_transpt"/>
</dbReference>
<feature type="transmembrane region" description="Helical" evidence="7">
    <location>
        <begin position="283"/>
        <end position="304"/>
    </location>
</feature>
<feature type="transmembrane region" description="Helical" evidence="7">
    <location>
        <begin position="29"/>
        <end position="49"/>
    </location>
</feature>
<feature type="transmembrane region" description="Helical" evidence="7">
    <location>
        <begin position="193"/>
        <end position="213"/>
    </location>
</feature>
<evidence type="ECO:0000256" key="7">
    <source>
        <dbReference type="SAM" id="Phobius"/>
    </source>
</evidence>
<feature type="transmembrane region" description="Helical" evidence="7">
    <location>
        <begin position="6"/>
        <end position="22"/>
    </location>
</feature>
<gene>
    <name evidence="11" type="primary">nupX</name>
    <name evidence="11" type="ORF">A21D_00161</name>
    <name evidence="12" type="ORF">V2W34_00575</name>
</gene>
<dbReference type="Pfam" id="PF01773">
    <property type="entry name" value="Nucleos_tra2_N"/>
    <property type="match status" value="1"/>
</dbReference>
<evidence type="ECO:0000259" key="10">
    <source>
        <dbReference type="Pfam" id="PF07670"/>
    </source>
</evidence>
<dbReference type="GO" id="GO:0015293">
    <property type="term" value="F:symporter activity"/>
    <property type="evidence" value="ECO:0007669"/>
    <property type="project" value="TreeGrafter"/>
</dbReference>
<evidence type="ECO:0000313" key="14">
    <source>
        <dbReference type="Proteomes" id="UP001356080"/>
    </source>
</evidence>
<sequence>MNVLWGLAGIAVLGLLAWSISMDKKAINYRTVISAFALQILFGFVVLKWDWGQKILTKMADFVEKIIGSSQSGIDFLFGDLLPDNGFVFAIQVLPVIIFFSSLVSVLYHLKVMQGFIKLIGGALMKILKTSKLESTASASNIFLGPYESALVIKPYVKSLTKSELFAVMVCGMATVAGSVFAGYAALGIPVDYLLTAALMAAPSGLLFAKIIVPETKNKADKKANVTTEITTKNVFDAAATGASDGMKLALTIAAMLIAFTSLIALVNILIDPIGNLLGIQDLSLEFLFGYLFSPIAFIIGIPFDEIIGGGYFIAIKFTVNEFVAFTEFSTEMSSFSDKSVAIISFALCGFANIAGIAGAIGGLGGIAPNRRTEISQLGVRALAAATLANLSNAAIAGMFIV</sequence>
<reference evidence="11" key="1">
    <citation type="submission" date="2016-11" db="EMBL/GenBank/DDBJ databases">
        <title>Complete genome sequence of Virgibacillus dokdonensis 21D, a halophilic bacterium isolated from the deep hypersaline anoxic basin Discovery in the Mediterranean Sea.</title>
        <authorList>
            <person name="Zeaiter Z."/>
            <person name="Booth J.M."/>
            <person name="Prosdocimi E.M."/>
            <person name="Mapelli F."/>
            <person name="Fusi M."/>
            <person name="Daffonchio D."/>
            <person name="Borin S."/>
            <person name="Crotti E."/>
        </authorList>
    </citation>
    <scope>NUCLEOTIDE SEQUENCE</scope>
    <source>
        <strain evidence="11">21D</strain>
    </source>
</reference>
<dbReference type="EMBL" id="CP018622">
    <property type="protein sequence ID" value="AUJ23275.1"/>
    <property type="molecule type" value="Genomic_DNA"/>
</dbReference>
<reference evidence="13" key="2">
    <citation type="submission" date="2016-11" db="EMBL/GenBank/DDBJ databases">
        <title>Complete genome sequence of Virgibacillus pantothenticus 21D, a halophilic bacterium isolated from the deep hypersaline anoxic basin Discovery in the Mediterranean Sea.</title>
        <authorList>
            <person name="Zeaiter Z."/>
            <person name="Booth J.M."/>
            <person name="Prosdocimi E.M."/>
            <person name="Mapelli F."/>
            <person name="Fusi M."/>
            <person name="Daffonchio D."/>
            <person name="Borin S."/>
            <person name="Crotti E."/>
        </authorList>
    </citation>
    <scope>NUCLEOTIDE SEQUENCE [LARGE SCALE GENOMIC DNA]</scope>
    <source>
        <strain evidence="13">21D</strain>
    </source>
</reference>
<evidence type="ECO:0000256" key="2">
    <source>
        <dbReference type="ARBA" id="ARBA00009033"/>
    </source>
</evidence>
<dbReference type="Proteomes" id="UP000234237">
    <property type="component" value="Chromosome"/>
</dbReference>
<dbReference type="KEGG" id="vpn:A21D_00161"/>
<organism evidence="11 13">
    <name type="scientific">Virgibacillus dokdonensis</name>
    <dbReference type="NCBI Taxonomy" id="302167"/>
    <lineage>
        <taxon>Bacteria</taxon>
        <taxon>Bacillati</taxon>
        <taxon>Bacillota</taxon>
        <taxon>Bacilli</taxon>
        <taxon>Bacillales</taxon>
        <taxon>Bacillaceae</taxon>
        <taxon>Virgibacillus</taxon>
    </lineage>
</organism>
<name>A0A2K9IUY2_9BACI</name>
<keyword evidence="14" id="KW-1185">Reference proteome</keyword>
<reference evidence="12 14" key="3">
    <citation type="submission" date="2024-01" db="EMBL/GenBank/DDBJ databases">
        <title>Survival strategy associated with biotechnological potential of Virgibacillus dokdonensis T4.6 isolated from salt-fermented shrimp paste.</title>
        <authorList>
            <person name="Doan T.V."/>
            <person name="Quach N.T."/>
            <person name="Phi Q.-T."/>
        </authorList>
    </citation>
    <scope>NUCLEOTIDE SEQUENCE [LARGE SCALE GENOMIC DNA]</scope>
    <source>
        <strain evidence="12 14">T4.6</strain>
    </source>
</reference>
<evidence type="ECO:0000256" key="1">
    <source>
        <dbReference type="ARBA" id="ARBA00004651"/>
    </source>
</evidence>
<feature type="domain" description="Concentrative nucleoside transporter C-terminal" evidence="9">
    <location>
        <begin position="193"/>
        <end position="398"/>
    </location>
</feature>
<evidence type="ECO:0000313" key="11">
    <source>
        <dbReference type="EMBL" id="AUJ23275.1"/>
    </source>
</evidence>
<dbReference type="EMBL" id="JAZHPM010000001">
    <property type="protein sequence ID" value="MEF2290501.1"/>
    <property type="molecule type" value="Genomic_DNA"/>
</dbReference>
<proteinExistence type="inferred from homology"/>
<accession>A0A2K9IUY2</accession>
<dbReference type="AlphaFoldDB" id="A0A2K9IUY2"/>
<feature type="transmembrane region" description="Helical" evidence="7">
    <location>
        <begin position="341"/>
        <end position="368"/>
    </location>
</feature>
<comment type="similarity">
    <text evidence="2">Belongs to the concentrative nucleoside transporter (CNT) (TC 2.A.41) family.</text>
</comment>
<evidence type="ECO:0000259" key="9">
    <source>
        <dbReference type="Pfam" id="PF07662"/>
    </source>
</evidence>
<dbReference type="GO" id="GO:0005337">
    <property type="term" value="F:nucleoside transmembrane transporter activity"/>
    <property type="evidence" value="ECO:0007669"/>
    <property type="project" value="InterPro"/>
</dbReference>
<keyword evidence="4 7" id="KW-0812">Transmembrane</keyword>
<keyword evidence="5 7" id="KW-1133">Transmembrane helix</keyword>
<evidence type="ECO:0000256" key="4">
    <source>
        <dbReference type="ARBA" id="ARBA00022692"/>
    </source>
</evidence>
<comment type="subcellular location">
    <subcellularLocation>
        <location evidence="1">Cell membrane</location>
        <topology evidence="1">Multi-pass membrane protein</topology>
    </subcellularLocation>
</comment>
<evidence type="ECO:0000313" key="13">
    <source>
        <dbReference type="Proteomes" id="UP000234237"/>
    </source>
</evidence>
<protein>
    <submittedName>
        <fullName evidence="11">Nucleoside permease NupX</fullName>
    </submittedName>
    <submittedName>
        <fullName evidence="12">Nucleoside transporter C-terminal domain-containing protein</fullName>
    </submittedName>
</protein>
<dbReference type="Proteomes" id="UP001356080">
    <property type="component" value="Unassembled WGS sequence"/>
</dbReference>
<feature type="transmembrane region" description="Helical" evidence="7">
    <location>
        <begin position="249"/>
        <end position="271"/>
    </location>
</feature>
<keyword evidence="3" id="KW-1003">Cell membrane</keyword>
<dbReference type="InterPro" id="IPR002668">
    <property type="entry name" value="CNT_N_dom"/>
</dbReference>
<dbReference type="RefSeq" id="WP_077705328.1">
    <property type="nucleotide sequence ID" value="NZ_CP018622.1"/>
</dbReference>
<dbReference type="Pfam" id="PF07662">
    <property type="entry name" value="Nucleos_tra2_C"/>
    <property type="match status" value="1"/>
</dbReference>
<keyword evidence="6 7" id="KW-0472">Membrane</keyword>
<feature type="domain" description="Nucleoside transporter/FeoB GTPase Gate" evidence="10">
    <location>
        <begin position="90"/>
        <end position="187"/>
    </location>
</feature>
<dbReference type="Pfam" id="PF07670">
    <property type="entry name" value="Gate"/>
    <property type="match status" value="1"/>
</dbReference>
<dbReference type="InterPro" id="IPR011642">
    <property type="entry name" value="Gate_dom"/>
</dbReference>